<dbReference type="AlphaFoldDB" id="A0AAX0B0S2"/>
<reference evidence="1" key="1">
    <citation type="submission" date="2020-05" db="EMBL/GenBank/DDBJ databases">
        <authorList>
            <person name="Brown S."/>
            <person name="Huntemann M."/>
            <person name="Clum A."/>
            <person name="Spunde A."/>
            <person name="Palaniappan K."/>
            <person name="Ritter S."/>
            <person name="Mikhailova N."/>
            <person name="Chen I.-M."/>
            <person name="Stamatis D."/>
            <person name="Reddy T."/>
            <person name="O'Malley R."/>
            <person name="Daum C."/>
            <person name="Shapiro N."/>
            <person name="Ivanova N."/>
            <person name="Kyrpides N."/>
            <person name="Woyke T."/>
        </authorList>
    </citation>
    <scope>NUCLEOTIDE SEQUENCE</scope>
    <source>
        <strain evidence="1">DJ080</strain>
    </source>
</reference>
<name>A0AAX0B0S2_CLOBE</name>
<gene>
    <name evidence="1" type="ORF">B0H41_002604</name>
</gene>
<organism evidence="1 2">
    <name type="scientific">Clostridium beijerinckii</name>
    <name type="common">Clostridium MP</name>
    <dbReference type="NCBI Taxonomy" id="1520"/>
    <lineage>
        <taxon>Bacteria</taxon>
        <taxon>Bacillati</taxon>
        <taxon>Bacillota</taxon>
        <taxon>Clostridia</taxon>
        <taxon>Eubacteriales</taxon>
        <taxon>Clostridiaceae</taxon>
        <taxon>Clostridium</taxon>
    </lineage>
</organism>
<evidence type="ECO:0000313" key="2">
    <source>
        <dbReference type="Proteomes" id="UP001193748"/>
    </source>
</evidence>
<protein>
    <submittedName>
        <fullName evidence="1">Uncharacterized protein</fullName>
    </submittedName>
</protein>
<proteinExistence type="predicted"/>
<dbReference type="EMBL" id="JABSWW010000001">
    <property type="protein sequence ID" value="NRT88925.1"/>
    <property type="molecule type" value="Genomic_DNA"/>
</dbReference>
<dbReference type="Proteomes" id="UP001193748">
    <property type="component" value="Unassembled WGS sequence"/>
</dbReference>
<evidence type="ECO:0000313" key="1">
    <source>
        <dbReference type="EMBL" id="NRT88925.1"/>
    </source>
</evidence>
<sequence>MKGAQTISLSRDELVKLFLDNSDIKTAEDIQSMLY</sequence>
<accession>A0AAX0B0S2</accession>
<reference evidence="1" key="2">
    <citation type="journal article" date="2022" name="Nat. Biotechnol.">
        <title>Carbon-negative production of acetone and isopropanol by gas fermentation at industrial pilot scale.</title>
        <authorList>
            <person name="Liew F.E."/>
            <person name="Nogle R."/>
            <person name="Abdalla T."/>
            <person name="Rasor B.J."/>
            <person name="Canter C."/>
            <person name="Jensen R.O."/>
            <person name="Wang L."/>
            <person name="Strutz J."/>
            <person name="Chirania P."/>
            <person name="De Tissera S."/>
            <person name="Mueller A.P."/>
            <person name="Ruan Z."/>
            <person name="Gao A."/>
            <person name="Tran L."/>
            <person name="Engle N.L."/>
            <person name="Bromley J.C."/>
            <person name="Daniell J."/>
            <person name="Conrado R."/>
            <person name="Tschaplinski T.J."/>
            <person name="Giannone R.J."/>
            <person name="Hettich R.L."/>
            <person name="Karim A.S."/>
            <person name="Simpson S.D."/>
            <person name="Brown S.D."/>
            <person name="Leang C."/>
            <person name="Jewett M.C."/>
            <person name="Kopke M."/>
        </authorList>
    </citation>
    <scope>NUCLEOTIDE SEQUENCE</scope>
    <source>
        <strain evidence="1">DJ080</strain>
    </source>
</reference>
<comment type="caution">
    <text evidence="1">The sequence shown here is derived from an EMBL/GenBank/DDBJ whole genome shotgun (WGS) entry which is preliminary data.</text>
</comment>